<protein>
    <submittedName>
        <fullName evidence="8">MCP four helix bundle domain-containing protein</fullName>
    </submittedName>
</protein>
<dbReference type="FunFam" id="1.10.287.950:FF:000001">
    <property type="entry name" value="Methyl-accepting chemotaxis sensory transducer"/>
    <property type="match status" value="1"/>
</dbReference>
<dbReference type="InterPro" id="IPR047347">
    <property type="entry name" value="YvaQ-like_sensor"/>
</dbReference>
<feature type="transmembrane region" description="Helical" evidence="6">
    <location>
        <begin position="188"/>
        <end position="207"/>
    </location>
</feature>
<dbReference type="AlphaFoldDB" id="A0A931NCU2"/>
<dbReference type="GO" id="GO:0005886">
    <property type="term" value="C:plasma membrane"/>
    <property type="evidence" value="ECO:0007669"/>
    <property type="project" value="TreeGrafter"/>
</dbReference>
<dbReference type="EMBL" id="JAEDAK010000002">
    <property type="protein sequence ID" value="MBH9575942.1"/>
    <property type="molecule type" value="Genomic_DNA"/>
</dbReference>
<feature type="transmembrane region" description="Helical" evidence="6">
    <location>
        <begin position="12"/>
        <end position="31"/>
    </location>
</feature>
<evidence type="ECO:0000256" key="6">
    <source>
        <dbReference type="SAM" id="Phobius"/>
    </source>
</evidence>
<keyword evidence="4" id="KW-0807">Transducer</keyword>
<name>A0A931NCU2_9BURK</name>
<dbReference type="SUPFAM" id="SSF58104">
    <property type="entry name" value="Methyl-accepting chemotaxis protein (MCP) signaling domain"/>
    <property type="match status" value="1"/>
</dbReference>
<comment type="similarity">
    <text evidence="3">Belongs to the methyl-accepting chemotaxis (MCP) protein family.</text>
</comment>
<organism evidence="8 9">
    <name type="scientific">Inhella proteolytica</name>
    <dbReference type="NCBI Taxonomy" id="2795029"/>
    <lineage>
        <taxon>Bacteria</taxon>
        <taxon>Pseudomonadati</taxon>
        <taxon>Pseudomonadota</taxon>
        <taxon>Betaproteobacteria</taxon>
        <taxon>Burkholderiales</taxon>
        <taxon>Sphaerotilaceae</taxon>
        <taxon>Inhella</taxon>
    </lineage>
</organism>
<dbReference type="Gene3D" id="1.10.287.950">
    <property type="entry name" value="Methyl-accepting chemotaxis protein"/>
    <property type="match status" value="1"/>
</dbReference>
<dbReference type="InterPro" id="IPR051310">
    <property type="entry name" value="MCP_chemotaxis"/>
</dbReference>
<reference evidence="8" key="1">
    <citation type="submission" date="2020-12" db="EMBL/GenBank/DDBJ databases">
        <title>The genome sequence of Inhella sp. 1Y17.</title>
        <authorList>
            <person name="Liu Y."/>
        </authorList>
    </citation>
    <scope>NUCLEOTIDE SEQUENCE</scope>
    <source>
        <strain evidence="8">1Y17</strain>
    </source>
</reference>
<keyword evidence="6" id="KW-0812">Transmembrane</keyword>
<dbReference type="GO" id="GO:0004888">
    <property type="term" value="F:transmembrane signaling receptor activity"/>
    <property type="evidence" value="ECO:0007669"/>
    <property type="project" value="TreeGrafter"/>
</dbReference>
<dbReference type="GO" id="GO:0007165">
    <property type="term" value="P:signal transduction"/>
    <property type="evidence" value="ECO:0007669"/>
    <property type="project" value="UniProtKB-KW"/>
</dbReference>
<comment type="subcellular location">
    <subcellularLocation>
        <location evidence="1">Membrane</location>
    </subcellularLocation>
</comment>
<evidence type="ECO:0000256" key="4">
    <source>
        <dbReference type="PROSITE-ProRule" id="PRU00284"/>
    </source>
</evidence>
<keyword evidence="5" id="KW-0175">Coiled coil</keyword>
<dbReference type="SMART" id="SM00283">
    <property type="entry name" value="MA"/>
    <property type="match status" value="1"/>
</dbReference>
<accession>A0A931NCU2</accession>
<dbReference type="GO" id="GO:0006935">
    <property type="term" value="P:chemotaxis"/>
    <property type="evidence" value="ECO:0007669"/>
    <property type="project" value="TreeGrafter"/>
</dbReference>
<evidence type="ECO:0000259" key="7">
    <source>
        <dbReference type="PROSITE" id="PS50111"/>
    </source>
</evidence>
<feature type="domain" description="Methyl-accepting transducer" evidence="7">
    <location>
        <begin position="270"/>
        <end position="499"/>
    </location>
</feature>
<evidence type="ECO:0000313" key="8">
    <source>
        <dbReference type="EMBL" id="MBH9575942.1"/>
    </source>
</evidence>
<dbReference type="Pfam" id="PF00015">
    <property type="entry name" value="MCPsignal"/>
    <property type="match status" value="1"/>
</dbReference>
<evidence type="ECO:0000313" key="9">
    <source>
        <dbReference type="Proteomes" id="UP000613266"/>
    </source>
</evidence>
<dbReference type="Pfam" id="PF12729">
    <property type="entry name" value="4HB_MCP_1"/>
    <property type="match status" value="1"/>
</dbReference>
<evidence type="ECO:0000256" key="3">
    <source>
        <dbReference type="ARBA" id="ARBA00029447"/>
    </source>
</evidence>
<keyword evidence="2" id="KW-0488">Methylation</keyword>
<dbReference type="RefSeq" id="WP_232351682.1">
    <property type="nucleotide sequence ID" value="NZ_JAEDAK010000002.1"/>
</dbReference>
<dbReference type="InterPro" id="IPR004089">
    <property type="entry name" value="MCPsignal_dom"/>
</dbReference>
<sequence length="521" mass="55210">MAWGLRQRLLGAFGVLALVTALGGLAVWLNIHRVDEQLMASRDRFLPQAERIADVKAGVIKASLEARHAMLAPTEAGREAALARLHALRTQTDAALADFQQHLSTAQGRALYAELEQRKQRFWREAEALLPLIRAGEPALAFARLESDVVPARDHFIEAVAAQRAWQAELLANSTAQALALGQRSERMLLAISLIGLLAGCGFAWWLSRELLGQLGGEPAQAVAAVSRVASGDLSQAPPAAGAQAAHSVLGAIGRMQHSLHELLLSIHSGVNHVATASSQIASGNSELSGRTEQQAAALQQAAASLQQLNEAVQQHIQAVEASRGEAEQVAQLAHDGGARMGQAVADMERIRGSSLRMVDIIGTIDGIAFQTNILALNAAVEAARAGDAGRGFAVVASEVRTLAQRVAEASQQVRQLIQSSVDDVGAAHQRMARAGEQVQAIVQGIERLREHMAHINQAIHQQAQGLQQVSGAVGAIDEATQRNAALVEQSAAASASLHQQAMQLERAARRFKLPARGASA</sequence>
<dbReference type="Proteomes" id="UP000613266">
    <property type="component" value="Unassembled WGS sequence"/>
</dbReference>
<dbReference type="PROSITE" id="PS50111">
    <property type="entry name" value="CHEMOTAXIS_TRANSDUC_2"/>
    <property type="match status" value="1"/>
</dbReference>
<gene>
    <name evidence="8" type="ORF">I7X39_03390</name>
</gene>
<proteinExistence type="inferred from homology"/>
<feature type="coiled-coil region" evidence="5">
    <location>
        <begin position="296"/>
        <end position="326"/>
    </location>
</feature>
<dbReference type="PANTHER" id="PTHR43531:SF14">
    <property type="entry name" value="METHYL-ACCEPTING CHEMOTAXIS PROTEIN I-RELATED"/>
    <property type="match status" value="1"/>
</dbReference>
<dbReference type="PANTHER" id="PTHR43531">
    <property type="entry name" value="PROTEIN ICFG"/>
    <property type="match status" value="1"/>
</dbReference>
<keyword evidence="9" id="KW-1185">Reference proteome</keyword>
<keyword evidence="6" id="KW-1133">Transmembrane helix</keyword>
<evidence type="ECO:0000256" key="1">
    <source>
        <dbReference type="ARBA" id="ARBA00004370"/>
    </source>
</evidence>
<evidence type="ECO:0000256" key="5">
    <source>
        <dbReference type="SAM" id="Coils"/>
    </source>
</evidence>
<dbReference type="CDD" id="cd19411">
    <property type="entry name" value="MCP2201-like_sensor"/>
    <property type="match status" value="1"/>
</dbReference>
<comment type="caution">
    <text evidence="8">The sequence shown here is derived from an EMBL/GenBank/DDBJ whole genome shotgun (WGS) entry which is preliminary data.</text>
</comment>
<keyword evidence="6" id="KW-0472">Membrane</keyword>
<evidence type="ECO:0000256" key="2">
    <source>
        <dbReference type="ARBA" id="ARBA00022481"/>
    </source>
</evidence>
<dbReference type="InterPro" id="IPR024478">
    <property type="entry name" value="HlyB_4HB_MCP"/>
</dbReference>